<organism evidence="16 17">
    <name type="scientific">Batrachochytrium dendrobatidis (strain JEL423)</name>
    <dbReference type="NCBI Taxonomy" id="403673"/>
    <lineage>
        <taxon>Eukaryota</taxon>
        <taxon>Fungi</taxon>
        <taxon>Fungi incertae sedis</taxon>
        <taxon>Chytridiomycota</taxon>
        <taxon>Chytridiomycota incertae sedis</taxon>
        <taxon>Chytridiomycetes</taxon>
        <taxon>Rhizophydiales</taxon>
        <taxon>Rhizophydiales incertae sedis</taxon>
        <taxon>Batrachochytrium</taxon>
    </lineage>
</organism>
<dbReference type="Pfam" id="PF03368">
    <property type="entry name" value="Dicer_dimer"/>
    <property type="match status" value="1"/>
</dbReference>
<feature type="domain" description="Helicase ATP-binding" evidence="13">
    <location>
        <begin position="58"/>
        <end position="236"/>
    </location>
</feature>
<dbReference type="GO" id="GO:0005737">
    <property type="term" value="C:cytoplasm"/>
    <property type="evidence" value="ECO:0007669"/>
    <property type="project" value="TreeGrafter"/>
</dbReference>
<dbReference type="STRING" id="403673.A0A177WHH7"/>
<name>A0A177WHH7_BATDL</name>
<dbReference type="GO" id="GO:0050688">
    <property type="term" value="P:regulation of defense response to virus"/>
    <property type="evidence" value="ECO:0007669"/>
    <property type="project" value="UniProtKB-KW"/>
</dbReference>
<accession>A0A177WHH7</accession>
<proteinExistence type="inferred from homology"/>
<keyword evidence="3" id="KW-0479">Metal-binding</keyword>
<evidence type="ECO:0000256" key="6">
    <source>
        <dbReference type="ARBA" id="ARBA00022801"/>
    </source>
</evidence>
<keyword evidence="6" id="KW-0378">Hydrolase</keyword>
<dbReference type="PROSITE" id="PS50142">
    <property type="entry name" value="RNASE_3_2"/>
    <property type="match status" value="2"/>
</dbReference>
<dbReference type="CDD" id="cd18034">
    <property type="entry name" value="DEXHc_dicer"/>
    <property type="match status" value="1"/>
</dbReference>
<dbReference type="InterPro" id="IPR001650">
    <property type="entry name" value="Helicase_C-like"/>
</dbReference>
<dbReference type="GO" id="GO:0005634">
    <property type="term" value="C:nucleus"/>
    <property type="evidence" value="ECO:0007669"/>
    <property type="project" value="TreeGrafter"/>
</dbReference>
<dbReference type="PROSITE" id="PS00517">
    <property type="entry name" value="RNASE_3_1"/>
    <property type="match status" value="1"/>
</dbReference>
<keyword evidence="7" id="KW-0347">Helicase</keyword>
<feature type="domain" description="Helicase C-terminal" evidence="14">
    <location>
        <begin position="419"/>
        <end position="584"/>
    </location>
</feature>
<evidence type="ECO:0000256" key="2">
    <source>
        <dbReference type="ARBA" id="ARBA00022721"/>
    </source>
</evidence>
<dbReference type="InterPro" id="IPR014001">
    <property type="entry name" value="Helicase_ATP-bd"/>
</dbReference>
<dbReference type="GO" id="GO:0030422">
    <property type="term" value="P:siRNA processing"/>
    <property type="evidence" value="ECO:0007669"/>
    <property type="project" value="TreeGrafter"/>
</dbReference>
<dbReference type="Proteomes" id="UP000077115">
    <property type="component" value="Unassembled WGS sequence"/>
</dbReference>
<evidence type="ECO:0000256" key="4">
    <source>
        <dbReference type="ARBA" id="ARBA00022737"/>
    </source>
</evidence>
<evidence type="ECO:0000259" key="14">
    <source>
        <dbReference type="PROSITE" id="PS51194"/>
    </source>
</evidence>
<sequence>MSSDFETINLLAQTHAKMPANHSNATFQEISSVTDMDTTDSPSYQSNVVEPRSYQLWLFELAKAENIIAVLPTGTGKTLIALLLIEHMHSIQSPEAANRKISVMLVPTIPLVSQQAQYIKMHSKLRTGFSSEGVSMKKHDFKYWKCALEENDVMVMTAEILKTSLDRGYISISMLNLIVFDECHHARNLHPYRVLMQTHYALCSEAIRPKIFGITASPAFGKGDNEESIKYLQSSLHCRAVTSTYESISNYVSSPVERVMYFVNSPFYELSESYTKIYECSGLAENISDQLRESHIACDVLGPWCADRMLEMIVVYYFKKLKQATDINMVLSKQLLEAESDNTPSHPDECIEQDSSDLDIDIDQLDTLNYESLLNDSAFSTATPIHKFCHAFISSPTFGPSNNPVSFFAVSPKVQCLIDILLEFRYIESFCGIVFVQQRSYASVIRMLIIAHPDLQFLKPKLLIGHGKRKRAVGGLNGMSSTTQQSVVTAFRCGDCNLLIATQVAEEGLDIRSCNAVIRFDKTQTLISYIQSRGRARQNCSQFIVLVNKDDQQEEQSLHAIQQKEAHLQSLLVQSVNEKPEAVSSFTCDSDDSDKFQYNIAHTGAVLNLYNSIKFLQEYCATLSVNGTDSQPVYTTSIDGDFNMYVTIQMPHLVRKECQGIQGSSANTIKKAKRLAAFEMVKLLHKFQEVDDHFNSCLSKTKYGAFVAKSKETSKKAKLIDMCDYPLKIPTALQGTWKDGEHAWVHIVHLQQIDSANSDTTGLLNTCFKPASDELHETKPVEIKTTTLLFCILTCGVENVQTEHMDLNFDGEPRRFRVVALAHKLLLTSDMIAQFFEYHFYLFSGVLRSQFKKGLDWSLLCVPIRSEYADNTAIDISTILPESIIDWDSLRYCQTVDQTDLSSITNDPTISRSVYHDMIVFDRVHYSRKYSILEIQHDKTPSSLVSDLNTFSTVKSFYKTRLRCREPIVEDQCLIYATKVPDPVQIKKKCIASVKTYVLPQFCTIYPVKRLHLYQGLYMPLVIRQLWHRLLATDLYFGKEISLLNRMADHTPQFFINIETLQTVLVASSTDLPYSYERLEILGDSFLKIHQSLHLFALNPSQDEGWLTTSRMVAEQNLELCRRATEVGLQGLILTTRFSRKQWVPPAKGHDSMQSMPKKILADVTEAIIGGCLIDGGIVGASEAVRSLLNRDYQSEWGLYFTQYQLHRNVTPSHLVRFIGDIDSLVTLRIEAVLNYTFQDKSILWEALTHSSSSFSICGLNYQRLEFLGDAVLSFIITKYLYTQLGSSSPGVISHLKSEMVCNQFLACVSIRLGLIDWLRVKKSDTVWIVDAYAQQVIEHLSQPADSIQKIFWAHMTTAPKICGDVYEAILGAIFVDSKFSIEKVDEFVLNSLIKPWWDHFSQIVQDGKVVLQNSIVELRDLVAEHLKCSAVEYTYTHIQNTATVAIVKCHDKIIGKAIGTGKRDAKKAASKVAAEYILRYKEDVASVCDCHLVKPPAI</sequence>
<keyword evidence="4" id="KW-0677">Repeat</keyword>
<dbReference type="InterPro" id="IPR005034">
    <property type="entry name" value="Dicer_dimerisation"/>
</dbReference>
<keyword evidence="9" id="KW-0460">Magnesium</keyword>
<comment type="function">
    <text evidence="10">Dicer-like endonuclease involved in cleaving double-stranded RNA in the RNA interference (RNAi) pathway. Produces 21 to 25 bp dsRNAs (siRNAs) which target the selective destruction of homologous RNAs leading to sequence-specific suppression of gene expression, called post-transcriptional gene silencing (PTGS). Part of a broad host defense response against viral infection and transposons.</text>
</comment>
<evidence type="ECO:0000256" key="3">
    <source>
        <dbReference type="ARBA" id="ARBA00022723"/>
    </source>
</evidence>
<evidence type="ECO:0000256" key="8">
    <source>
        <dbReference type="ARBA" id="ARBA00022840"/>
    </source>
</evidence>
<reference evidence="16 17" key="2">
    <citation type="submission" date="2016-05" db="EMBL/GenBank/DDBJ databases">
        <title>Lineage-specific infection strategies underlie the spectrum of fungal disease in amphibians.</title>
        <authorList>
            <person name="Cuomo C.A."/>
            <person name="Farrer R.A."/>
            <person name="James T."/>
            <person name="Longcore J."/>
            <person name="Birren B."/>
        </authorList>
    </citation>
    <scope>NUCLEOTIDE SEQUENCE [LARGE SCALE GENOMIC DNA]</scope>
    <source>
        <strain evidence="16 17">JEL423</strain>
    </source>
</reference>
<keyword evidence="8" id="KW-0067">ATP-binding</keyword>
<dbReference type="CDD" id="cd00593">
    <property type="entry name" value="RIBOc"/>
    <property type="match status" value="2"/>
</dbReference>
<evidence type="ECO:0000259" key="13">
    <source>
        <dbReference type="PROSITE" id="PS51192"/>
    </source>
</evidence>
<dbReference type="PROSITE" id="PS51192">
    <property type="entry name" value="HELICASE_ATP_BIND_1"/>
    <property type="match status" value="1"/>
</dbReference>
<feature type="domain" description="RNase III" evidence="12">
    <location>
        <begin position="1227"/>
        <end position="1379"/>
    </location>
</feature>
<dbReference type="eggNOG" id="KOG0701">
    <property type="taxonomic scope" value="Eukaryota"/>
</dbReference>
<protein>
    <recommendedName>
        <fullName evidence="18">Dicer-like protein 1</fullName>
    </recommendedName>
</protein>
<evidence type="ECO:0000259" key="15">
    <source>
        <dbReference type="PROSITE" id="PS51327"/>
    </source>
</evidence>
<comment type="similarity">
    <text evidence="11">Belongs to the helicase family. Dicer subfamily.</text>
</comment>
<keyword evidence="11" id="KW-0694">RNA-binding</keyword>
<feature type="domain" description="RNase III" evidence="12">
    <location>
        <begin position="1044"/>
        <end position="1177"/>
    </location>
</feature>
<evidence type="ECO:0000313" key="17">
    <source>
        <dbReference type="Proteomes" id="UP000077115"/>
    </source>
</evidence>
<dbReference type="GO" id="GO:0046872">
    <property type="term" value="F:metal ion binding"/>
    <property type="evidence" value="ECO:0007669"/>
    <property type="project" value="UniProtKB-KW"/>
</dbReference>
<dbReference type="InterPro" id="IPR011545">
    <property type="entry name" value="DEAD/DEAH_box_helicase_dom"/>
</dbReference>
<dbReference type="FunFam" id="3.40.50.300:FF:001669">
    <property type="entry name" value="Dicer-like protein 1"/>
    <property type="match status" value="1"/>
</dbReference>
<evidence type="ECO:0000256" key="1">
    <source>
        <dbReference type="ARBA" id="ARBA00001946"/>
    </source>
</evidence>
<dbReference type="Gene3D" id="3.30.160.380">
    <property type="entry name" value="Dicer dimerisation domain"/>
    <property type="match status" value="1"/>
</dbReference>
<dbReference type="GO" id="GO:0004525">
    <property type="term" value="F:ribonuclease III activity"/>
    <property type="evidence" value="ECO:0007669"/>
    <property type="project" value="InterPro"/>
</dbReference>
<evidence type="ECO:0000313" key="16">
    <source>
        <dbReference type="EMBL" id="OAJ39523.1"/>
    </source>
</evidence>
<dbReference type="PANTHER" id="PTHR14950:SF37">
    <property type="entry name" value="ENDORIBONUCLEASE DICER"/>
    <property type="match status" value="1"/>
</dbReference>
<gene>
    <name evidence="16" type="ORF">BDEG_23362</name>
</gene>
<dbReference type="PROSITE" id="PS51327">
    <property type="entry name" value="DICER_DSRBF"/>
    <property type="match status" value="1"/>
</dbReference>
<dbReference type="SMART" id="SM00535">
    <property type="entry name" value="RIBOc"/>
    <property type="match status" value="2"/>
</dbReference>
<dbReference type="OrthoDB" id="416741at2759"/>
<dbReference type="InterPro" id="IPR036389">
    <property type="entry name" value="RNase_III_sf"/>
</dbReference>
<dbReference type="SUPFAM" id="SSF69065">
    <property type="entry name" value="RNase III domain-like"/>
    <property type="match status" value="2"/>
</dbReference>
<feature type="domain" description="Dicer dsRNA-binding fold" evidence="15">
    <location>
        <begin position="612"/>
        <end position="704"/>
    </location>
</feature>
<dbReference type="InterPro" id="IPR000999">
    <property type="entry name" value="RNase_III_dom"/>
</dbReference>
<keyword evidence="2" id="KW-0930">Antiviral protein</keyword>
<dbReference type="SMART" id="SM00490">
    <property type="entry name" value="HELICc"/>
    <property type="match status" value="1"/>
</dbReference>
<dbReference type="InterPro" id="IPR038248">
    <property type="entry name" value="Dicer_dimer_sf"/>
</dbReference>
<dbReference type="VEuPathDB" id="FungiDB:BDEG_23362"/>
<dbReference type="GO" id="GO:0004386">
    <property type="term" value="F:helicase activity"/>
    <property type="evidence" value="ECO:0007669"/>
    <property type="project" value="UniProtKB-KW"/>
</dbReference>
<dbReference type="GO" id="GO:0005524">
    <property type="term" value="F:ATP binding"/>
    <property type="evidence" value="ECO:0007669"/>
    <property type="project" value="UniProtKB-KW"/>
</dbReference>
<dbReference type="PANTHER" id="PTHR14950">
    <property type="entry name" value="DICER-RELATED"/>
    <property type="match status" value="1"/>
</dbReference>
<dbReference type="PROSITE" id="PS51194">
    <property type="entry name" value="HELICASE_CTER"/>
    <property type="match status" value="1"/>
</dbReference>
<keyword evidence="5" id="KW-0547">Nucleotide-binding</keyword>
<dbReference type="SMART" id="SM00487">
    <property type="entry name" value="DEXDc"/>
    <property type="match status" value="1"/>
</dbReference>
<evidence type="ECO:0000256" key="9">
    <source>
        <dbReference type="ARBA" id="ARBA00022842"/>
    </source>
</evidence>
<dbReference type="EMBL" id="DS022303">
    <property type="protein sequence ID" value="OAJ39523.1"/>
    <property type="molecule type" value="Genomic_DNA"/>
</dbReference>
<dbReference type="Gene3D" id="3.40.50.300">
    <property type="entry name" value="P-loop containing nucleotide triphosphate hydrolases"/>
    <property type="match status" value="2"/>
</dbReference>
<reference evidence="16 17" key="1">
    <citation type="submission" date="2006-10" db="EMBL/GenBank/DDBJ databases">
        <title>The Genome Sequence of Batrachochytrium dendrobatidis JEL423.</title>
        <authorList>
            <consortium name="The Broad Institute Genome Sequencing Platform"/>
            <person name="Birren B."/>
            <person name="Lander E."/>
            <person name="Galagan J."/>
            <person name="Cuomo C."/>
            <person name="Devon K."/>
            <person name="Jaffe D."/>
            <person name="Butler J."/>
            <person name="Alvarez P."/>
            <person name="Gnerre S."/>
            <person name="Grabherr M."/>
            <person name="Kleber M."/>
            <person name="Mauceli E."/>
            <person name="Brockman W."/>
            <person name="Young S."/>
            <person name="LaButti K."/>
            <person name="Sykes S."/>
            <person name="DeCaprio D."/>
            <person name="Crawford M."/>
            <person name="Koehrsen M."/>
            <person name="Engels R."/>
            <person name="Montgomery P."/>
            <person name="Pearson M."/>
            <person name="Howarth C."/>
            <person name="Larson L."/>
            <person name="White J."/>
            <person name="O'Leary S."/>
            <person name="Kodira C."/>
            <person name="Zeng Q."/>
            <person name="Yandava C."/>
            <person name="Alvarado L."/>
            <person name="Longcore J."/>
            <person name="James T."/>
        </authorList>
    </citation>
    <scope>NUCLEOTIDE SEQUENCE [LARGE SCALE GENOMIC DNA]</scope>
    <source>
        <strain evidence="16 17">JEL423</strain>
    </source>
</reference>
<dbReference type="GO" id="GO:0003723">
    <property type="term" value="F:RNA binding"/>
    <property type="evidence" value="ECO:0007669"/>
    <property type="project" value="UniProtKB-UniRule"/>
</dbReference>
<dbReference type="Pfam" id="PF00636">
    <property type="entry name" value="Ribonuclease_3"/>
    <property type="match status" value="2"/>
</dbReference>
<evidence type="ECO:0000256" key="5">
    <source>
        <dbReference type="ARBA" id="ARBA00022741"/>
    </source>
</evidence>
<dbReference type="Gene3D" id="1.10.1520.10">
    <property type="entry name" value="Ribonuclease III domain"/>
    <property type="match status" value="2"/>
</dbReference>
<comment type="cofactor">
    <cofactor evidence="1">
        <name>Mg(2+)</name>
        <dbReference type="ChEBI" id="CHEBI:18420"/>
    </cofactor>
</comment>
<dbReference type="SUPFAM" id="SSF52540">
    <property type="entry name" value="P-loop containing nucleoside triphosphate hydrolases"/>
    <property type="match status" value="1"/>
</dbReference>
<dbReference type="Pfam" id="PF00270">
    <property type="entry name" value="DEAD"/>
    <property type="match status" value="1"/>
</dbReference>
<evidence type="ECO:0000256" key="7">
    <source>
        <dbReference type="ARBA" id="ARBA00022806"/>
    </source>
</evidence>
<evidence type="ECO:0000256" key="11">
    <source>
        <dbReference type="PROSITE-ProRule" id="PRU00657"/>
    </source>
</evidence>
<evidence type="ECO:0008006" key="18">
    <source>
        <dbReference type="Google" id="ProtNLM"/>
    </source>
</evidence>
<evidence type="ECO:0000259" key="12">
    <source>
        <dbReference type="PROSITE" id="PS50142"/>
    </source>
</evidence>
<dbReference type="Pfam" id="PF00271">
    <property type="entry name" value="Helicase_C"/>
    <property type="match status" value="1"/>
</dbReference>
<dbReference type="InterPro" id="IPR027417">
    <property type="entry name" value="P-loop_NTPase"/>
</dbReference>
<evidence type="ECO:0000256" key="10">
    <source>
        <dbReference type="ARBA" id="ARBA00025403"/>
    </source>
</evidence>